<evidence type="ECO:0000313" key="6">
    <source>
        <dbReference type="Proteomes" id="UP000307943"/>
    </source>
</evidence>
<comment type="caution">
    <text evidence="5">The sequence shown here is derived from an EMBL/GenBank/DDBJ whole genome shotgun (WGS) entry which is preliminary data.</text>
</comment>
<gene>
    <name evidence="5" type="ORF">FE784_32835</name>
</gene>
<evidence type="ECO:0000313" key="5">
    <source>
        <dbReference type="EMBL" id="TNJ62017.1"/>
    </source>
</evidence>
<dbReference type="OrthoDB" id="625043at2"/>
<dbReference type="SUPFAM" id="SSF51215">
    <property type="entry name" value="Regulatory protein AraC"/>
    <property type="match status" value="1"/>
</dbReference>
<keyword evidence="6" id="KW-1185">Reference proteome</keyword>
<dbReference type="InterPro" id="IPR003313">
    <property type="entry name" value="AraC-bd"/>
</dbReference>
<protein>
    <submittedName>
        <fullName evidence="5">Helix-turn-helix transcriptional regulator</fullName>
    </submittedName>
</protein>
<accession>A0A5C4T1A6</accession>
<proteinExistence type="predicted"/>
<sequence>MPPSFLLSKRLLEEGYLLDLVLTIMKGRRNHLERRGRRSRSMNYDFMDNFVPQLTNASDRPERFWVHFQYTIVREETLGHTLGLVRSGEGFLELNGKRHKLRSGVLFYVPKGSYMKMTTQPTNTLEFYSSQFQYNHMHWESASDSWIVAEKGPIPLQTTMFFTENGALLDAYRRLLHLWKGKDAGYLWHCKLELLQLLNLVIRMTRESSKHIQQNAVLVESAIAFIRDHLRDDLNRATLARHLSVSPGHFAGMFKRHTGYSLSEYVHRLRMDQARFLLRSTHIPIHQIAAEIGYDDSFYFSRRFSKENGMSPRDYRKT</sequence>
<dbReference type="GO" id="GO:0043565">
    <property type="term" value="F:sequence-specific DNA binding"/>
    <property type="evidence" value="ECO:0007669"/>
    <property type="project" value="InterPro"/>
</dbReference>
<dbReference type="EMBL" id="VDCQ01000067">
    <property type="protein sequence ID" value="TNJ62017.1"/>
    <property type="molecule type" value="Genomic_DNA"/>
</dbReference>
<dbReference type="Pfam" id="PF12833">
    <property type="entry name" value="HTH_18"/>
    <property type="match status" value="1"/>
</dbReference>
<evidence type="ECO:0000256" key="3">
    <source>
        <dbReference type="ARBA" id="ARBA00023163"/>
    </source>
</evidence>
<dbReference type="InterPro" id="IPR037923">
    <property type="entry name" value="HTH-like"/>
</dbReference>
<dbReference type="PROSITE" id="PS00041">
    <property type="entry name" value="HTH_ARAC_FAMILY_1"/>
    <property type="match status" value="1"/>
</dbReference>
<dbReference type="Gene3D" id="1.10.10.60">
    <property type="entry name" value="Homeodomain-like"/>
    <property type="match status" value="2"/>
</dbReference>
<evidence type="ECO:0000256" key="2">
    <source>
        <dbReference type="ARBA" id="ARBA00023125"/>
    </source>
</evidence>
<evidence type="ECO:0000259" key="4">
    <source>
        <dbReference type="PROSITE" id="PS01124"/>
    </source>
</evidence>
<dbReference type="SMART" id="SM00342">
    <property type="entry name" value="HTH_ARAC"/>
    <property type="match status" value="1"/>
</dbReference>
<dbReference type="PROSITE" id="PS01124">
    <property type="entry name" value="HTH_ARAC_FAMILY_2"/>
    <property type="match status" value="1"/>
</dbReference>
<keyword evidence="3" id="KW-0804">Transcription</keyword>
<dbReference type="SUPFAM" id="SSF46689">
    <property type="entry name" value="Homeodomain-like"/>
    <property type="match status" value="2"/>
</dbReference>
<dbReference type="Proteomes" id="UP000307943">
    <property type="component" value="Unassembled WGS sequence"/>
</dbReference>
<dbReference type="Pfam" id="PF02311">
    <property type="entry name" value="AraC_binding"/>
    <property type="match status" value="1"/>
</dbReference>
<dbReference type="InterPro" id="IPR018062">
    <property type="entry name" value="HTH_AraC-typ_CS"/>
</dbReference>
<feature type="domain" description="HTH araC/xylS-type" evidence="4">
    <location>
        <begin position="220"/>
        <end position="318"/>
    </location>
</feature>
<reference evidence="5 6" key="1">
    <citation type="submission" date="2019-05" db="EMBL/GenBank/DDBJ databases">
        <title>We sequenced the genome of Paenibacillus hemerocallicola KCTC 33185 for further insight into its adaptation and study the phylogeny of Paenibacillus.</title>
        <authorList>
            <person name="Narsing Rao M.P."/>
        </authorList>
    </citation>
    <scope>NUCLEOTIDE SEQUENCE [LARGE SCALE GENOMIC DNA]</scope>
    <source>
        <strain evidence="5 6">KCTC 33185</strain>
    </source>
</reference>
<dbReference type="InterPro" id="IPR020449">
    <property type="entry name" value="Tscrpt_reg_AraC-type_HTH"/>
</dbReference>
<organism evidence="5 6">
    <name type="scientific">Paenibacillus hemerocallicola</name>
    <dbReference type="NCBI Taxonomy" id="1172614"/>
    <lineage>
        <taxon>Bacteria</taxon>
        <taxon>Bacillati</taxon>
        <taxon>Bacillota</taxon>
        <taxon>Bacilli</taxon>
        <taxon>Bacillales</taxon>
        <taxon>Paenibacillaceae</taxon>
        <taxon>Paenibacillus</taxon>
    </lineage>
</organism>
<dbReference type="GO" id="GO:0003700">
    <property type="term" value="F:DNA-binding transcription factor activity"/>
    <property type="evidence" value="ECO:0007669"/>
    <property type="project" value="InterPro"/>
</dbReference>
<keyword evidence="1" id="KW-0805">Transcription regulation</keyword>
<dbReference type="InterPro" id="IPR009057">
    <property type="entry name" value="Homeodomain-like_sf"/>
</dbReference>
<name>A0A5C4T1A6_9BACL</name>
<evidence type="ECO:0000256" key="1">
    <source>
        <dbReference type="ARBA" id="ARBA00023015"/>
    </source>
</evidence>
<dbReference type="AlphaFoldDB" id="A0A5C4T1A6"/>
<dbReference type="PRINTS" id="PR00032">
    <property type="entry name" value="HTHARAC"/>
</dbReference>
<dbReference type="PANTHER" id="PTHR43280:SF2">
    <property type="entry name" value="HTH-TYPE TRANSCRIPTIONAL REGULATOR EXSA"/>
    <property type="match status" value="1"/>
</dbReference>
<dbReference type="InterPro" id="IPR018060">
    <property type="entry name" value="HTH_AraC"/>
</dbReference>
<dbReference type="PANTHER" id="PTHR43280">
    <property type="entry name" value="ARAC-FAMILY TRANSCRIPTIONAL REGULATOR"/>
    <property type="match status" value="1"/>
</dbReference>
<keyword evidence="2" id="KW-0238">DNA-binding</keyword>